<reference evidence="4" key="1">
    <citation type="submission" date="2020-05" db="EMBL/GenBank/DDBJ databases">
        <authorList>
            <person name="Chiriac C."/>
            <person name="Salcher M."/>
            <person name="Ghai R."/>
            <person name="Kavagutti S V."/>
        </authorList>
    </citation>
    <scope>NUCLEOTIDE SEQUENCE</scope>
</reference>
<gene>
    <name evidence="3" type="ORF">UFOVP1021_13</name>
    <name evidence="4" type="ORF">UFOVP1622_34</name>
</gene>
<evidence type="ECO:0000259" key="2">
    <source>
        <dbReference type="Pfam" id="PF18932"/>
    </source>
</evidence>
<accession>A0A6J5SXK5</accession>
<feature type="region of interest" description="Disordered" evidence="1">
    <location>
        <begin position="1"/>
        <end position="32"/>
    </location>
</feature>
<evidence type="ECO:0000256" key="1">
    <source>
        <dbReference type="SAM" id="MobiDB-lite"/>
    </source>
</evidence>
<feature type="compositionally biased region" description="Basic and acidic residues" evidence="1">
    <location>
        <begin position="100"/>
        <end position="112"/>
    </location>
</feature>
<dbReference type="EMBL" id="LR796967">
    <property type="protein sequence ID" value="CAB4178448.1"/>
    <property type="molecule type" value="Genomic_DNA"/>
</dbReference>
<evidence type="ECO:0000313" key="3">
    <source>
        <dbReference type="EMBL" id="CAB4178448.1"/>
    </source>
</evidence>
<proteinExistence type="predicted"/>
<dbReference type="Pfam" id="PF18932">
    <property type="entry name" value="DUF5681"/>
    <property type="match status" value="1"/>
</dbReference>
<sequence length="122" mass="13435">MANPNGTPENLRPKPWPKGTSGNPGGRPKKPLQIALETELDAKPELLRAMVQRGLKMAIEGDYRYWAAIWDRLDGKVTTNIEISDKPTFDWSAIDNESDTPPRQRDAADTKGPEPVPDGGEA</sequence>
<dbReference type="InterPro" id="IPR043736">
    <property type="entry name" value="DUF5681"/>
</dbReference>
<dbReference type="EMBL" id="LR797485">
    <property type="protein sequence ID" value="CAB4219716.1"/>
    <property type="molecule type" value="Genomic_DNA"/>
</dbReference>
<feature type="domain" description="DUF5681" evidence="2">
    <location>
        <begin position="14"/>
        <end position="76"/>
    </location>
</feature>
<protein>
    <recommendedName>
        <fullName evidence="2">DUF5681 domain-containing protein</fullName>
    </recommendedName>
</protein>
<name>A0A6J5SXK5_9CAUD</name>
<evidence type="ECO:0000313" key="4">
    <source>
        <dbReference type="EMBL" id="CAB4219716.1"/>
    </source>
</evidence>
<organism evidence="4">
    <name type="scientific">uncultured Caudovirales phage</name>
    <dbReference type="NCBI Taxonomy" id="2100421"/>
    <lineage>
        <taxon>Viruses</taxon>
        <taxon>Duplodnaviria</taxon>
        <taxon>Heunggongvirae</taxon>
        <taxon>Uroviricota</taxon>
        <taxon>Caudoviricetes</taxon>
        <taxon>Peduoviridae</taxon>
        <taxon>Maltschvirus</taxon>
        <taxon>Maltschvirus maltsch</taxon>
    </lineage>
</organism>
<feature type="region of interest" description="Disordered" evidence="1">
    <location>
        <begin position="87"/>
        <end position="122"/>
    </location>
</feature>